<keyword evidence="2 5" id="KW-0645">Protease</keyword>
<dbReference type="GO" id="GO:0008233">
    <property type="term" value="F:peptidase activity"/>
    <property type="evidence" value="ECO:0007669"/>
    <property type="project" value="UniProtKB-KW"/>
</dbReference>
<accession>A0A1F2PN44</accession>
<dbReference type="Proteomes" id="UP000176244">
    <property type="component" value="Unassembled WGS sequence"/>
</dbReference>
<dbReference type="InterPro" id="IPR006433">
    <property type="entry name" value="Prohead_protease"/>
</dbReference>
<name>A0A1F2PN44_9FIRM</name>
<evidence type="ECO:0000313" key="5">
    <source>
        <dbReference type="EMBL" id="OFV72106.1"/>
    </source>
</evidence>
<evidence type="ECO:0000259" key="4">
    <source>
        <dbReference type="Pfam" id="PF04586"/>
    </source>
</evidence>
<dbReference type="AlphaFoldDB" id="A0A1F2PN44"/>
<dbReference type="Pfam" id="PF04586">
    <property type="entry name" value="Peptidase_S78"/>
    <property type="match status" value="1"/>
</dbReference>
<dbReference type="NCBIfam" id="TIGR01543">
    <property type="entry name" value="proheadase_HK97"/>
    <property type="match status" value="1"/>
</dbReference>
<evidence type="ECO:0000256" key="1">
    <source>
        <dbReference type="ARBA" id="ARBA00022612"/>
    </source>
</evidence>
<dbReference type="RefSeq" id="WP_242871560.1">
    <property type="nucleotide sequence ID" value="NZ_LKEU01000012.1"/>
</dbReference>
<organism evidence="5 6">
    <name type="scientific">Acetobacterium wieringae</name>
    <dbReference type="NCBI Taxonomy" id="52694"/>
    <lineage>
        <taxon>Bacteria</taxon>
        <taxon>Bacillati</taxon>
        <taxon>Bacillota</taxon>
        <taxon>Clostridia</taxon>
        <taxon>Eubacteriales</taxon>
        <taxon>Eubacteriaceae</taxon>
        <taxon>Acetobacterium</taxon>
    </lineage>
</organism>
<dbReference type="InterPro" id="IPR054613">
    <property type="entry name" value="Peptidase_S78_dom"/>
</dbReference>
<feature type="domain" description="Prohead serine protease" evidence="4">
    <location>
        <begin position="20"/>
        <end position="184"/>
    </location>
</feature>
<dbReference type="STRING" id="52694.ACWI_03560"/>
<reference evidence="5 6" key="1">
    <citation type="submission" date="2015-09" db="EMBL/GenBank/DDBJ databases">
        <title>Genome sequence of Acetobacterium wieringae DSM 1911.</title>
        <authorList>
            <person name="Poehlein A."/>
            <person name="Bengelsdorf F.R."/>
            <person name="Schiel-Bengelsdorf B."/>
            <person name="Duerre P."/>
            <person name="Daniel R."/>
        </authorList>
    </citation>
    <scope>NUCLEOTIDE SEQUENCE [LARGE SCALE GENOMIC DNA]</scope>
    <source>
        <strain evidence="5 6">DSM 1911</strain>
    </source>
</reference>
<sequence>MTRKRSDGPVKEIRNTNGIEIRAKTEEEDRKTIGGYALRYNSPTKIIDWWGDEFLEEFAQGAFDESIQSRVVKALWNHQTSCPLGSTRSQTLRFNEDPEGLNYDVDLPENTWGNDAYESVQRGDVDGSSFGFITKEEKWSVIDYEGRKIDKRTITRADLIEVSPCTFPAYDSSEINCRSFEEIKEQRENQKMPESSQTLEIEKLRTQILLNI</sequence>
<dbReference type="EMBL" id="LKEU01000012">
    <property type="protein sequence ID" value="OFV72106.1"/>
    <property type="molecule type" value="Genomic_DNA"/>
</dbReference>
<proteinExistence type="predicted"/>
<keyword evidence="1" id="KW-1188">Viral release from host cell</keyword>
<gene>
    <name evidence="5" type="ORF">ACWI_03560</name>
</gene>
<protein>
    <submittedName>
        <fullName evidence="5">Caudovirus prohead protease</fullName>
    </submittedName>
</protein>
<dbReference type="GO" id="GO:0006508">
    <property type="term" value="P:proteolysis"/>
    <property type="evidence" value="ECO:0007669"/>
    <property type="project" value="UniProtKB-KW"/>
</dbReference>
<keyword evidence="3" id="KW-0378">Hydrolase</keyword>
<evidence type="ECO:0000256" key="3">
    <source>
        <dbReference type="ARBA" id="ARBA00022801"/>
    </source>
</evidence>
<evidence type="ECO:0000256" key="2">
    <source>
        <dbReference type="ARBA" id="ARBA00022670"/>
    </source>
</evidence>
<evidence type="ECO:0000313" key="6">
    <source>
        <dbReference type="Proteomes" id="UP000176244"/>
    </source>
</evidence>
<comment type="caution">
    <text evidence="5">The sequence shown here is derived from an EMBL/GenBank/DDBJ whole genome shotgun (WGS) entry which is preliminary data.</text>
</comment>